<gene>
    <name evidence="2" type="ORF">L195_g053078</name>
</gene>
<feature type="region of interest" description="Disordered" evidence="1">
    <location>
        <begin position="1"/>
        <end position="21"/>
    </location>
</feature>
<proteinExistence type="predicted"/>
<evidence type="ECO:0000313" key="2">
    <source>
        <dbReference type="EMBL" id="PNX62620.1"/>
    </source>
</evidence>
<reference evidence="2 3" key="1">
    <citation type="journal article" date="2014" name="Am. J. Bot.">
        <title>Genome assembly and annotation for red clover (Trifolium pratense; Fabaceae).</title>
        <authorList>
            <person name="Istvanek J."/>
            <person name="Jaros M."/>
            <person name="Krenek A."/>
            <person name="Repkova J."/>
        </authorList>
    </citation>
    <scope>NUCLEOTIDE SEQUENCE [LARGE SCALE GENOMIC DNA]</scope>
    <source>
        <strain evidence="3">cv. Tatra</strain>
        <tissue evidence="2">Young leaves</tissue>
    </source>
</reference>
<dbReference type="AlphaFoldDB" id="A0A2K3K8K9"/>
<accession>A0A2K3K8K9</accession>
<reference evidence="2 3" key="2">
    <citation type="journal article" date="2017" name="Front. Plant Sci.">
        <title>Gene Classification and Mining of Molecular Markers Useful in Red Clover (Trifolium pratense) Breeding.</title>
        <authorList>
            <person name="Istvanek J."/>
            <person name="Dluhosova J."/>
            <person name="Dluhos P."/>
            <person name="Patkova L."/>
            <person name="Nedelnik J."/>
            <person name="Repkova J."/>
        </authorList>
    </citation>
    <scope>NUCLEOTIDE SEQUENCE [LARGE SCALE GENOMIC DNA]</scope>
    <source>
        <strain evidence="3">cv. Tatra</strain>
        <tissue evidence="2">Young leaves</tissue>
    </source>
</reference>
<dbReference type="Proteomes" id="UP000236291">
    <property type="component" value="Unassembled WGS sequence"/>
</dbReference>
<comment type="caution">
    <text evidence="2">The sequence shown here is derived from an EMBL/GenBank/DDBJ whole genome shotgun (WGS) entry which is preliminary data.</text>
</comment>
<protein>
    <submittedName>
        <fullName evidence="2">Uncharacterized protein</fullName>
    </submittedName>
</protein>
<evidence type="ECO:0000313" key="3">
    <source>
        <dbReference type="Proteomes" id="UP000236291"/>
    </source>
</evidence>
<evidence type="ECO:0000256" key="1">
    <source>
        <dbReference type="SAM" id="MobiDB-lite"/>
    </source>
</evidence>
<organism evidence="2 3">
    <name type="scientific">Trifolium pratense</name>
    <name type="common">Red clover</name>
    <dbReference type="NCBI Taxonomy" id="57577"/>
    <lineage>
        <taxon>Eukaryota</taxon>
        <taxon>Viridiplantae</taxon>
        <taxon>Streptophyta</taxon>
        <taxon>Embryophyta</taxon>
        <taxon>Tracheophyta</taxon>
        <taxon>Spermatophyta</taxon>
        <taxon>Magnoliopsida</taxon>
        <taxon>eudicotyledons</taxon>
        <taxon>Gunneridae</taxon>
        <taxon>Pentapetalae</taxon>
        <taxon>rosids</taxon>
        <taxon>fabids</taxon>
        <taxon>Fabales</taxon>
        <taxon>Fabaceae</taxon>
        <taxon>Papilionoideae</taxon>
        <taxon>50 kb inversion clade</taxon>
        <taxon>NPAAA clade</taxon>
        <taxon>Hologalegina</taxon>
        <taxon>IRL clade</taxon>
        <taxon>Trifolieae</taxon>
        <taxon>Trifolium</taxon>
    </lineage>
</organism>
<sequence length="100" mass="11596">EQDNRYCKEEEEEDRGKKKKKKKLYHSRKLLVHIQKTKLLPESTRSWLEWMGSCDKALAVATILAQNAISKHPFTPNTMEVLEDARKEAQGGCDEDSKCF</sequence>
<name>A0A2K3K8K9_TRIPR</name>
<feature type="non-terminal residue" evidence="2">
    <location>
        <position position="1"/>
    </location>
</feature>
<dbReference type="EMBL" id="ASHM01088166">
    <property type="protein sequence ID" value="PNX62620.1"/>
    <property type="molecule type" value="Genomic_DNA"/>
</dbReference>